<dbReference type="Proteomes" id="UP001254608">
    <property type="component" value="Unassembled WGS sequence"/>
</dbReference>
<dbReference type="InterPro" id="IPR029069">
    <property type="entry name" value="HotDog_dom_sf"/>
</dbReference>
<dbReference type="SUPFAM" id="SSF54637">
    <property type="entry name" value="Thioesterase/thiol ester dehydrase-isomerase"/>
    <property type="match status" value="2"/>
</dbReference>
<organism evidence="2 3">
    <name type="scientific">Banduia mediterranea</name>
    <dbReference type="NCBI Taxonomy" id="3075609"/>
    <lineage>
        <taxon>Bacteria</taxon>
        <taxon>Pseudomonadati</taxon>
        <taxon>Pseudomonadota</taxon>
        <taxon>Gammaproteobacteria</taxon>
        <taxon>Nevskiales</taxon>
        <taxon>Algiphilaceae</taxon>
        <taxon>Banduia</taxon>
    </lineage>
</organism>
<dbReference type="EMBL" id="JAVRIC010000020">
    <property type="protein sequence ID" value="MDT0498365.1"/>
    <property type="molecule type" value="Genomic_DNA"/>
</dbReference>
<dbReference type="Pfam" id="PF01575">
    <property type="entry name" value="MaoC_dehydratas"/>
    <property type="match status" value="1"/>
</dbReference>
<dbReference type="PANTHER" id="PTHR43841">
    <property type="entry name" value="3-HYDROXYACYL-THIOESTER DEHYDRATASE HTDX-RELATED"/>
    <property type="match status" value="1"/>
</dbReference>
<dbReference type="PANTHER" id="PTHR43841:SF3">
    <property type="entry name" value="(3R)-HYDROXYACYL-ACP DEHYDRATASE SUBUNIT HADB"/>
    <property type="match status" value="1"/>
</dbReference>
<evidence type="ECO:0000313" key="3">
    <source>
        <dbReference type="Proteomes" id="UP001254608"/>
    </source>
</evidence>
<comment type="caution">
    <text evidence="2">The sequence shown here is derived from an EMBL/GenBank/DDBJ whole genome shotgun (WGS) entry which is preliminary data.</text>
</comment>
<evidence type="ECO:0000259" key="1">
    <source>
        <dbReference type="Pfam" id="PF01575"/>
    </source>
</evidence>
<feature type="domain" description="MaoC-like" evidence="1">
    <location>
        <begin position="181"/>
        <end position="255"/>
    </location>
</feature>
<name>A0ABU2WKG1_9GAMM</name>
<accession>A0ABU2WKG1</accession>
<dbReference type="Gene3D" id="3.10.129.10">
    <property type="entry name" value="Hotdog Thioesterase"/>
    <property type="match status" value="1"/>
</dbReference>
<dbReference type="InterPro" id="IPR002539">
    <property type="entry name" value="MaoC-like_dom"/>
</dbReference>
<keyword evidence="3" id="KW-1185">Reference proteome</keyword>
<proteinExistence type="predicted"/>
<dbReference type="RefSeq" id="WP_311365771.1">
    <property type="nucleotide sequence ID" value="NZ_JAVRIC010000020.1"/>
</dbReference>
<gene>
    <name evidence="2" type="ORF">RM530_13465</name>
</gene>
<protein>
    <submittedName>
        <fullName evidence="2">MaoC/PaaZ C-terminal domain-containing protein</fullName>
    </submittedName>
</protein>
<sequence length="292" mass="31954">MTTQLQTMPAVAPAMIAALTTVRRRPDESTPVPDLATRIDGVSVNPRALAAYRTVCGFDSTSHLPVSYPQVLVAPIHLQVMNRKGFPIPLLGMVHLRNSIEQLRPIEALETLGFSVDVGQLRRVKMGLEIDVNTECRGKDDEAPVWRSTMTILHRIKEKNGGGFRKPPGAPASLVESQNALTIDIAEDTGRRYAKVAGDYNPIHLHALSAKLFGFKRAIAHGMWTQARCCAELERACAQATRSVDIEFKRPIFLPGKATLKWAEGEAGIEYGLLGRNAGEVHVLGHLQAGLR</sequence>
<reference evidence="2 3" key="1">
    <citation type="submission" date="2023-09" db="EMBL/GenBank/DDBJ databases">
        <authorList>
            <person name="Rey-Velasco X."/>
        </authorList>
    </citation>
    <scope>NUCLEOTIDE SEQUENCE [LARGE SCALE GENOMIC DNA]</scope>
    <source>
        <strain evidence="2 3">W345</strain>
    </source>
</reference>
<evidence type="ECO:0000313" key="2">
    <source>
        <dbReference type="EMBL" id="MDT0498365.1"/>
    </source>
</evidence>